<dbReference type="GO" id="GO:0003730">
    <property type="term" value="F:mRNA 3'-UTR binding"/>
    <property type="evidence" value="ECO:0007669"/>
    <property type="project" value="TreeGrafter"/>
</dbReference>
<evidence type="ECO:0000313" key="7">
    <source>
        <dbReference type="Proteomes" id="UP001327957"/>
    </source>
</evidence>
<reference evidence="6 7" key="1">
    <citation type="submission" date="2023-04" db="EMBL/GenBank/DDBJ databases">
        <title>Colletotrichum tabacum stain YC1 causing leaf anthracnose on Nicotiana tabacum(L.) cv.</title>
        <authorList>
            <person name="Ji Z."/>
            <person name="Wang M."/>
            <person name="Zhang J."/>
            <person name="Wang N."/>
            <person name="Zhou Z."/>
        </authorList>
    </citation>
    <scope>NUCLEOTIDE SEQUENCE [LARGE SCALE GENOMIC DNA]</scope>
    <source>
        <strain evidence="6 7">YC1</strain>
    </source>
</reference>
<dbReference type="SUPFAM" id="SSF88723">
    <property type="entry name" value="PIN domain-like"/>
    <property type="match status" value="1"/>
</dbReference>
<dbReference type="InterPro" id="IPR006084">
    <property type="entry name" value="XPG/Rad2"/>
</dbReference>
<evidence type="ECO:0000256" key="3">
    <source>
        <dbReference type="SAM" id="MobiDB-lite"/>
    </source>
</evidence>
<feature type="compositionally biased region" description="Low complexity" evidence="3">
    <location>
        <begin position="274"/>
        <end position="292"/>
    </location>
</feature>
<dbReference type="InterPro" id="IPR029060">
    <property type="entry name" value="PIN-like_dom_sf"/>
</dbReference>
<feature type="region of interest" description="Disordered" evidence="3">
    <location>
        <begin position="472"/>
        <end position="575"/>
    </location>
</feature>
<feature type="compositionally biased region" description="Acidic residues" evidence="3">
    <location>
        <begin position="552"/>
        <end position="569"/>
    </location>
</feature>
<feature type="compositionally biased region" description="Polar residues" evidence="3">
    <location>
        <begin position="476"/>
        <end position="489"/>
    </location>
</feature>
<evidence type="ECO:0000256" key="2">
    <source>
        <dbReference type="ARBA" id="ARBA00024023"/>
    </source>
</evidence>
<dbReference type="GO" id="GO:0006417">
    <property type="term" value="P:regulation of translation"/>
    <property type="evidence" value="ECO:0007669"/>
    <property type="project" value="UniProtKB-KW"/>
</dbReference>
<comment type="similarity">
    <text evidence="2">Belongs to the XPG/RAD2 endonuclease family.</text>
</comment>
<proteinExistence type="inferred from homology"/>
<name>A0AAV9TIX4_9PEZI</name>
<sequence length="1382" mass="153687">MVGRRRRTSSNSTTGTLDYDNGTFAKELSVLKRHEPELDADENTELLQTFVLEDATVCDKTGRLVELFTVNTQGPFIVRGRVIIDDAQKSRAVNPATRTALIETRDCTRYAIGVSSNAHGASNTYGAWAGGQAGWYEIRPPSAAYKAIYDHTIEGVSLYYTILSVIEEHVEAQNAKRGKKGKRKGGKLAAHEQLSIDALLFKYAVATGDGVTYDEAVSRCDDHAQFLISHFYEDTEFDWPPTVFFEWMTQRHPATHAKVLELRSKRLKGVASNPPLSEETEVVVPSVVSEEPPATKTLSKRKQRNTPSESNGSIQRIDSHDFATTQRGTRATSRGKTKTQSPSIIEPQVEAMDVDDVPEATPPQTELVEVAHNRSNVDALLEGIEDIKPEVGPLNAAAFPKVSSKIYYKYKIKAYLGASDILKYYAKELVERLDENEWGGSGFWSTLQEAAQGPRITLEHVKLEQIPDSLVRRKASTTAGPRNRSQAFSNHDEAQKAAAIATPPPRRVGRPAGKMSGLRLAGTGGKRRFDPSDESPESVSRKAARRSHAFDSEEDDAMNDASSSDEEGSSLDPMDSPAAVKVVVRAENIPTTIPKGPHGTWVCDEDDCGFVERNPESEEGRERIHEHMQDVHYHEIEGQVERISLAVAEGLVEDAWINGQAASHDVSELEDCAIAIDATYYLQLFLDTPPFHEPLLPALGGMTGIEHHLRADIDQWKAHKIVPFFIFDGQSVTGQEEVAVQRGKAANQKTDTAWNLYFNSEAQQAVDSFGANSGAYRIQSLYPLLKSILKDNNLHFLVPPYNASAQLAYFDMIDSDQCAAVMGSQELLLYPIKDTLIRTIDWEAKTVTSLSKKNLLRSLNISEGMLGDALLMTGTSFLPPFPPLQDTSLNPRQPFTINDAVNLLRASEKSVQSACSSYGDILKKQDANWLDKYRQAKMAVNHFIYIAEDGEIKVNDFDHITRDNHEYLGLQLPGELFHYLNTGLIGSRVLDYITHSRIVVTPTLDGVASEQYKKLVTSQIVPLKEQSIALLIPRLHRGLQHNAITMKVWFDDSFSYQINKSLQPSPSQRAATWDVKESSFKTVADDVADPPGSIAFEILALLFPDFVKGTFPKDKKRIGGIDSIENITAVVIWRFLHLRGYVDDSHTLTNWGNAVASAIWAMKDSLKELQIPEGLNIFEAILSAFELIRHDVLNARHRHEELNGAPMTGSDEDKASILLISRCASLLKLRHESNGYTGPLNKNLLLFRSLSTAVREADRDLVEAIVASMFLYAQSKRDRTDYLQISQALPFLHNPDIALGIAVKTLMDELPASESVEKRQARINDFPGKFFPYATNFKDDVQLAFAFFEAIHKGVQTLNKEVSAADKAVWSTASNYLDQRRF</sequence>
<dbReference type="InterPro" id="IPR022040">
    <property type="entry name" value="MKT1_N"/>
</dbReference>
<evidence type="ECO:0000259" key="5">
    <source>
        <dbReference type="Pfam" id="PF12247"/>
    </source>
</evidence>
<dbReference type="CDD" id="cd09902">
    <property type="entry name" value="H3TH_MKT1"/>
    <property type="match status" value="1"/>
</dbReference>
<dbReference type="PANTHER" id="PTHR11081:SF32">
    <property type="entry name" value="POST-TRANSCRIPTIONAL REGULATOR MKT1"/>
    <property type="match status" value="1"/>
</dbReference>
<protein>
    <submittedName>
        <fullName evidence="6">Xpg i-region protein</fullName>
    </submittedName>
</protein>
<dbReference type="EMBL" id="JASAOK010000030">
    <property type="protein sequence ID" value="KAK6219923.1"/>
    <property type="molecule type" value="Genomic_DNA"/>
</dbReference>
<dbReference type="InterPro" id="IPR037314">
    <property type="entry name" value="MKT1_H3TH"/>
</dbReference>
<gene>
    <name evidence="6" type="ORF">QIS74_05425</name>
</gene>
<feature type="region of interest" description="Disordered" evidence="3">
    <location>
        <begin position="270"/>
        <end position="342"/>
    </location>
</feature>
<dbReference type="Pfam" id="PF12246">
    <property type="entry name" value="MKT1_C"/>
    <property type="match status" value="1"/>
</dbReference>
<feature type="compositionally biased region" description="Polar residues" evidence="3">
    <location>
        <begin position="305"/>
        <end position="342"/>
    </location>
</feature>
<dbReference type="CDD" id="cd09858">
    <property type="entry name" value="PIN_MKT1"/>
    <property type="match status" value="1"/>
</dbReference>
<feature type="domain" description="Post-transcriptional regulator MKT1 C-terminal" evidence="4">
    <location>
        <begin position="1134"/>
        <end position="1378"/>
    </location>
</feature>
<dbReference type="Gene3D" id="3.40.50.1010">
    <property type="entry name" value="5'-nuclease"/>
    <property type="match status" value="1"/>
</dbReference>
<dbReference type="InterPro" id="IPR022039">
    <property type="entry name" value="MKT1_C"/>
</dbReference>
<evidence type="ECO:0000313" key="6">
    <source>
        <dbReference type="EMBL" id="KAK6219923.1"/>
    </source>
</evidence>
<keyword evidence="1" id="KW-0810">Translation regulation</keyword>
<organism evidence="6 7">
    <name type="scientific">Colletotrichum tabaci</name>
    <dbReference type="NCBI Taxonomy" id="1209068"/>
    <lineage>
        <taxon>Eukaryota</taxon>
        <taxon>Fungi</taxon>
        <taxon>Dikarya</taxon>
        <taxon>Ascomycota</taxon>
        <taxon>Pezizomycotina</taxon>
        <taxon>Sordariomycetes</taxon>
        <taxon>Hypocreomycetidae</taxon>
        <taxon>Glomerellales</taxon>
        <taxon>Glomerellaceae</taxon>
        <taxon>Colletotrichum</taxon>
        <taxon>Colletotrichum destructivum species complex</taxon>
    </lineage>
</organism>
<accession>A0AAV9TIX4</accession>
<dbReference type="Proteomes" id="UP001327957">
    <property type="component" value="Unassembled WGS sequence"/>
</dbReference>
<evidence type="ECO:0000259" key="4">
    <source>
        <dbReference type="Pfam" id="PF12246"/>
    </source>
</evidence>
<comment type="caution">
    <text evidence="6">The sequence shown here is derived from an EMBL/GenBank/DDBJ whole genome shotgun (WGS) entry which is preliminary data.</text>
</comment>
<evidence type="ECO:0000256" key="1">
    <source>
        <dbReference type="ARBA" id="ARBA00022845"/>
    </source>
</evidence>
<feature type="domain" description="Post-transcriptional regulator MKT1 N-terminal" evidence="5">
    <location>
        <begin position="962"/>
        <end position="1050"/>
    </location>
</feature>
<dbReference type="Pfam" id="PF12247">
    <property type="entry name" value="MKT1_N"/>
    <property type="match status" value="1"/>
</dbReference>
<dbReference type="PANTHER" id="PTHR11081">
    <property type="entry name" value="FLAP ENDONUCLEASE FAMILY MEMBER"/>
    <property type="match status" value="1"/>
</dbReference>
<keyword evidence="7" id="KW-1185">Reference proteome</keyword>